<dbReference type="Pfam" id="PF01751">
    <property type="entry name" value="Toprim"/>
    <property type="match status" value="1"/>
</dbReference>
<keyword evidence="7 14" id="KW-0547">Nucleotide-binding</keyword>
<dbReference type="InterPro" id="IPR006171">
    <property type="entry name" value="TOPRIM_dom"/>
</dbReference>
<dbReference type="FunFam" id="3.30.1490.30:FF:000001">
    <property type="entry name" value="DNA topoisomerase 2"/>
    <property type="match status" value="1"/>
</dbReference>
<evidence type="ECO:0000256" key="8">
    <source>
        <dbReference type="ARBA" id="ARBA00022840"/>
    </source>
</evidence>
<evidence type="ECO:0000256" key="15">
    <source>
        <dbReference type="SAM" id="MobiDB-lite"/>
    </source>
</evidence>
<dbReference type="CDD" id="cd03481">
    <property type="entry name" value="TopoIIA_Trans_ScTopoIIA"/>
    <property type="match status" value="1"/>
</dbReference>
<dbReference type="EC" id="5.6.2.2" evidence="14"/>
<comment type="cofactor">
    <cofactor evidence="3">
        <name>Mg(2+)</name>
        <dbReference type="ChEBI" id="CHEBI:18420"/>
    </cofactor>
</comment>
<evidence type="ECO:0000313" key="18">
    <source>
        <dbReference type="EMBL" id="EJK52100.1"/>
    </source>
</evidence>
<dbReference type="GO" id="GO:0003677">
    <property type="term" value="F:DNA binding"/>
    <property type="evidence" value="ECO:0007669"/>
    <property type="project" value="UniProtKB-UniRule"/>
</dbReference>
<evidence type="ECO:0000256" key="13">
    <source>
        <dbReference type="PROSITE-ProRule" id="PRU01384"/>
    </source>
</evidence>
<dbReference type="InterPro" id="IPR013760">
    <property type="entry name" value="Topo_IIA-like_dom_sf"/>
</dbReference>
<feature type="compositionally biased region" description="Basic residues" evidence="15">
    <location>
        <begin position="90"/>
        <end position="100"/>
    </location>
</feature>
<dbReference type="InterPro" id="IPR020568">
    <property type="entry name" value="Ribosomal_Su5_D2-typ_SF"/>
</dbReference>
<evidence type="ECO:0000256" key="11">
    <source>
        <dbReference type="ARBA" id="ARBA00023125"/>
    </source>
</evidence>
<reference evidence="18 19" key="1">
    <citation type="journal article" date="2012" name="Genome Biol.">
        <title>Genome and low-iron response of an oceanic diatom adapted to chronic iron limitation.</title>
        <authorList>
            <person name="Lommer M."/>
            <person name="Specht M."/>
            <person name="Roy A.S."/>
            <person name="Kraemer L."/>
            <person name="Andreson R."/>
            <person name="Gutowska M.A."/>
            <person name="Wolf J."/>
            <person name="Bergner S.V."/>
            <person name="Schilhabel M.B."/>
            <person name="Klostermeier U.C."/>
            <person name="Beiko R.G."/>
            <person name="Rosenstiel P."/>
            <person name="Hippler M."/>
            <person name="Laroche J."/>
        </authorList>
    </citation>
    <scope>NUCLEOTIDE SEQUENCE [LARGE SCALE GENOMIC DNA]</scope>
    <source>
        <strain evidence="18 19">CCMP1005</strain>
    </source>
</reference>
<dbReference type="Pfam" id="PF00521">
    <property type="entry name" value="DNA_topoisoIV"/>
    <property type="match status" value="1"/>
</dbReference>
<evidence type="ECO:0000313" key="19">
    <source>
        <dbReference type="Proteomes" id="UP000266841"/>
    </source>
</evidence>
<dbReference type="EMBL" id="AGNL01040427">
    <property type="protein sequence ID" value="EJK52100.1"/>
    <property type="molecule type" value="Genomic_DNA"/>
</dbReference>
<sequence>MSYSSPGDNVCVRTTPDPIMPFSSDSEEEFDLTAGDEDEGEASGASIGCSDYSGSSSDSSDADARSSGGEESDYEEENKSNLSNREARGKSVKKQARTKTSKTIEETNQKKSQREHVLIRPDTYIGSVEPVTQPMFIFNETTNQIEERNITYTPGFYKIYDEIVVNAADNKQRDPSMDRLEIEIDAETNTISVMNNGKGIPVVEHKEHGCYVPTLIFGHLLTGSNFDDDEKKTTGGRNGYGAKLANIFSTEFTVECLDTENEKQFTQTFRDNMSRTEDPSVKKATKSEMKKGDYTKITFKPDLNRFNMEKLDEYAVGLLSRRAYDIAGSMSGKGGKKLSVFLNGKKLPIKDFKSYLALFDDLDAPLAFERVNDDWEVGVGVNTEGSGMKQISFVNAIATTKGGSHVNFITSKIVKAVQAVVEKRNKGGKKAQPAQIKNHLTVFINCLVENPTFDSQTKENMTLKQSSFNKKIALSDQFMKRWKSAAYKLKGITKLDDANNAGTAKSKDCTLIITEGDSAKSLAVSGLSVVGRDFYGVFPLKGKPLNVRDATHAQIMKNEEIMNLVEIMGLKFKTTYTKENIKSLRYGHLMIMADQDHDGSHIKGLIINFIHHFWPSLLDVPGFLQQFITPIVKCTKGKKSETFFTLPEYNEWKEGTGDDARGWSIKYYKGLGTSTSNEAKQYFSNLESHVIEFNRLSTDIPDEDDDDVGEEEGASIPRSGDDLIQRFFSKKFDKKQWMKIRAYSTYDVDRSLPHVFDGLKTSQRKVLFACFKKKLKNEIKVAQLAGYIGEHSAYHHGEQSLHSTIIGMAQNYVGTNNINLLYPSGQFGTRRMGGKSRDSRLDTSLFSHDISRFIEPEFYMPVIPMLLVNGCQAIGTGWSSTVPQFSPREIISNLRKMIRKEDPEEMHPFNSGWMGELECNSKGGYKFKGKIRRKNETTLVITELPVGKWTQDYKMFLEGLMASDEEKERDIEEALENHTDTQISFTIKALSDKLDVFEESKDGLLGKFKLVQNRTFSNMQVRDSEDF</sequence>
<name>K0RFT0_THAOC</name>
<feature type="domain" description="Toprim" evidence="16">
    <location>
        <begin position="509"/>
        <end position="625"/>
    </location>
</feature>
<feature type="region of interest" description="Disordered" evidence="15">
    <location>
        <begin position="1"/>
        <end position="117"/>
    </location>
</feature>
<dbReference type="InterPro" id="IPR003594">
    <property type="entry name" value="HATPase_dom"/>
</dbReference>
<evidence type="ECO:0000256" key="9">
    <source>
        <dbReference type="ARBA" id="ARBA00022842"/>
    </source>
</evidence>
<dbReference type="SMART" id="SM00434">
    <property type="entry name" value="TOP4c"/>
    <property type="match status" value="1"/>
</dbReference>
<comment type="cofactor">
    <cofactor evidence="2">
        <name>Ca(2+)</name>
        <dbReference type="ChEBI" id="CHEBI:29108"/>
    </cofactor>
</comment>
<dbReference type="FunFam" id="3.40.50.670:FF:000001">
    <property type="entry name" value="DNA topoisomerase 2"/>
    <property type="match status" value="1"/>
</dbReference>
<keyword evidence="11 13" id="KW-0238">DNA-binding</keyword>
<dbReference type="Pfam" id="PF16898">
    <property type="entry name" value="TOPRIM_C"/>
    <property type="match status" value="1"/>
</dbReference>
<evidence type="ECO:0000256" key="3">
    <source>
        <dbReference type="ARBA" id="ARBA00001946"/>
    </source>
</evidence>
<dbReference type="SUPFAM" id="SSF54211">
    <property type="entry name" value="Ribosomal protein S5 domain 2-like"/>
    <property type="match status" value="1"/>
</dbReference>
<dbReference type="InterPro" id="IPR013506">
    <property type="entry name" value="Topo_IIA_bsu_dom2"/>
</dbReference>
<evidence type="ECO:0000259" key="16">
    <source>
        <dbReference type="PROSITE" id="PS50880"/>
    </source>
</evidence>
<dbReference type="eggNOG" id="KOG0355">
    <property type="taxonomic scope" value="Eukaryota"/>
</dbReference>
<evidence type="ECO:0000256" key="4">
    <source>
        <dbReference type="ARBA" id="ARBA00004229"/>
    </source>
</evidence>
<dbReference type="InterPro" id="IPR001241">
    <property type="entry name" value="Topo_IIA"/>
</dbReference>
<gene>
    <name evidence="18" type="ORF">THAOC_28668</name>
</gene>
<feature type="domain" description="Topo IIA-type catalytic" evidence="17">
    <location>
        <begin position="752"/>
        <end position="1027"/>
    </location>
</feature>
<evidence type="ECO:0000256" key="7">
    <source>
        <dbReference type="ARBA" id="ARBA00022741"/>
    </source>
</evidence>
<feature type="compositionally biased region" description="Low complexity" evidence="15">
    <location>
        <begin position="45"/>
        <end position="69"/>
    </location>
</feature>
<comment type="subcellular location">
    <subcellularLocation>
        <location evidence="4">Plastid</location>
        <location evidence="4">Chloroplast</location>
    </subcellularLocation>
</comment>
<dbReference type="OMA" id="NCYVVEM"/>
<dbReference type="PRINTS" id="PR01158">
    <property type="entry name" value="TOPISMRASEII"/>
</dbReference>
<dbReference type="Gene3D" id="3.40.50.670">
    <property type="match status" value="1"/>
</dbReference>
<dbReference type="SUPFAM" id="SSF55874">
    <property type="entry name" value="ATPase domain of HSP90 chaperone/DNA topoisomerase II/histidine kinase"/>
    <property type="match status" value="1"/>
</dbReference>
<comment type="caution">
    <text evidence="18">The sequence shown here is derived from an EMBL/GenBank/DDBJ whole genome shotgun (WGS) entry which is preliminary data.</text>
</comment>
<dbReference type="GO" id="GO:0005634">
    <property type="term" value="C:nucleus"/>
    <property type="evidence" value="ECO:0007669"/>
    <property type="project" value="TreeGrafter"/>
</dbReference>
<dbReference type="InterPro" id="IPR050634">
    <property type="entry name" value="DNA_Topoisomerase_II"/>
</dbReference>
<dbReference type="InterPro" id="IPR002205">
    <property type="entry name" value="Topo_IIA_dom_A"/>
</dbReference>
<dbReference type="CDD" id="cd16930">
    <property type="entry name" value="HATPase_TopII-like"/>
    <property type="match status" value="1"/>
</dbReference>
<evidence type="ECO:0000256" key="5">
    <source>
        <dbReference type="ARBA" id="ARBA00011080"/>
    </source>
</evidence>
<dbReference type="PROSITE" id="PS00177">
    <property type="entry name" value="TOPOISOMERASE_II"/>
    <property type="match status" value="1"/>
</dbReference>
<feature type="compositionally biased region" description="Acidic residues" evidence="15">
    <location>
        <begin position="25"/>
        <end position="41"/>
    </location>
</feature>
<dbReference type="Gene3D" id="3.30.1360.40">
    <property type="match status" value="1"/>
</dbReference>
<dbReference type="AlphaFoldDB" id="K0RFT0"/>
<dbReference type="Gene3D" id="3.30.1490.30">
    <property type="match status" value="1"/>
</dbReference>
<dbReference type="InterPro" id="IPR014721">
    <property type="entry name" value="Ribsml_uS5_D2-typ_fold_subgr"/>
</dbReference>
<dbReference type="GO" id="GO:0000712">
    <property type="term" value="P:resolution of meiotic recombination intermediates"/>
    <property type="evidence" value="ECO:0007669"/>
    <property type="project" value="TreeGrafter"/>
</dbReference>
<dbReference type="InterPro" id="IPR031660">
    <property type="entry name" value="TOPRIM_C"/>
</dbReference>
<comment type="catalytic activity">
    <reaction evidence="1 14">
        <text>ATP-dependent breakage, passage and rejoining of double-stranded DNA.</text>
        <dbReference type="EC" id="5.6.2.2"/>
    </reaction>
</comment>
<keyword evidence="19" id="KW-1185">Reference proteome</keyword>
<keyword evidence="9" id="KW-0460">Magnesium</keyword>
<dbReference type="InterPro" id="IPR013759">
    <property type="entry name" value="Topo_IIA_B_C"/>
</dbReference>
<dbReference type="GO" id="GO:0005524">
    <property type="term" value="F:ATP binding"/>
    <property type="evidence" value="ECO:0007669"/>
    <property type="project" value="UniProtKB-UniRule"/>
</dbReference>
<accession>K0RFT0</accession>
<evidence type="ECO:0000256" key="6">
    <source>
        <dbReference type="ARBA" id="ARBA00022723"/>
    </source>
</evidence>
<dbReference type="InterPro" id="IPR034157">
    <property type="entry name" value="TOPRIM_TopoII"/>
</dbReference>
<keyword evidence="10 14" id="KW-0799">Topoisomerase</keyword>
<dbReference type="Pfam" id="PF00204">
    <property type="entry name" value="DNA_gyraseB"/>
    <property type="match status" value="1"/>
</dbReference>
<evidence type="ECO:0000256" key="2">
    <source>
        <dbReference type="ARBA" id="ARBA00001913"/>
    </source>
</evidence>
<evidence type="ECO:0000259" key="17">
    <source>
        <dbReference type="PROSITE" id="PS52040"/>
    </source>
</evidence>
<keyword evidence="12 14" id="KW-0413">Isomerase</keyword>
<dbReference type="InterPro" id="IPR013758">
    <property type="entry name" value="Topo_IIA_A/C_ab"/>
</dbReference>
<comment type="caution">
    <text evidence="13">Lacks conserved residue(s) required for the propagation of feature annotation.</text>
</comment>
<dbReference type="InterPro" id="IPR018522">
    <property type="entry name" value="TopoIIA_CS"/>
</dbReference>
<dbReference type="SUPFAM" id="SSF56719">
    <property type="entry name" value="Type II DNA topoisomerase"/>
    <property type="match status" value="1"/>
</dbReference>
<keyword evidence="8 14" id="KW-0067">ATP-binding</keyword>
<dbReference type="GO" id="GO:0009507">
    <property type="term" value="C:chloroplast"/>
    <property type="evidence" value="ECO:0007669"/>
    <property type="project" value="UniProtKB-SubCell"/>
</dbReference>
<dbReference type="PRINTS" id="PR00418">
    <property type="entry name" value="TPI2FAMILY"/>
</dbReference>
<dbReference type="InterPro" id="IPR001154">
    <property type="entry name" value="TopoII_euk"/>
</dbReference>
<proteinExistence type="inferred from homology"/>
<keyword evidence="6" id="KW-0479">Metal-binding</keyword>
<evidence type="ECO:0000256" key="12">
    <source>
        <dbReference type="ARBA" id="ARBA00023235"/>
    </source>
</evidence>
<dbReference type="GO" id="GO:0000819">
    <property type="term" value="P:sister chromatid segregation"/>
    <property type="evidence" value="ECO:0007669"/>
    <property type="project" value="TreeGrafter"/>
</dbReference>
<comment type="similarity">
    <text evidence="5 14">Belongs to the type II topoisomerase family.</text>
</comment>
<dbReference type="Gene3D" id="3.90.199.10">
    <property type="entry name" value="Topoisomerase II, domain 5"/>
    <property type="match status" value="1"/>
</dbReference>
<dbReference type="PROSITE" id="PS50880">
    <property type="entry name" value="TOPRIM"/>
    <property type="match status" value="1"/>
</dbReference>
<dbReference type="Gene3D" id="3.30.230.10">
    <property type="match status" value="1"/>
</dbReference>
<dbReference type="SMART" id="SM00433">
    <property type="entry name" value="TOP2c"/>
    <property type="match status" value="1"/>
</dbReference>
<dbReference type="FunFam" id="3.30.565.10:FF:000004">
    <property type="entry name" value="DNA topoisomerase 2"/>
    <property type="match status" value="1"/>
</dbReference>
<dbReference type="Pfam" id="PF02518">
    <property type="entry name" value="HATPase_c"/>
    <property type="match status" value="1"/>
</dbReference>
<organism evidence="18 19">
    <name type="scientific">Thalassiosira oceanica</name>
    <name type="common">Marine diatom</name>
    <dbReference type="NCBI Taxonomy" id="159749"/>
    <lineage>
        <taxon>Eukaryota</taxon>
        <taxon>Sar</taxon>
        <taxon>Stramenopiles</taxon>
        <taxon>Ochrophyta</taxon>
        <taxon>Bacillariophyta</taxon>
        <taxon>Coscinodiscophyceae</taxon>
        <taxon>Thalassiosirophycidae</taxon>
        <taxon>Thalassiosirales</taxon>
        <taxon>Thalassiosiraceae</taxon>
        <taxon>Thalassiosira</taxon>
    </lineage>
</organism>
<evidence type="ECO:0000256" key="1">
    <source>
        <dbReference type="ARBA" id="ARBA00000185"/>
    </source>
</evidence>
<evidence type="ECO:0000256" key="14">
    <source>
        <dbReference type="RuleBase" id="RU362094"/>
    </source>
</evidence>
<dbReference type="Gene3D" id="3.30.565.10">
    <property type="entry name" value="Histidine kinase-like ATPase, C-terminal domain"/>
    <property type="match status" value="1"/>
</dbReference>
<dbReference type="GO" id="GO:0003918">
    <property type="term" value="F:DNA topoisomerase type II (double strand cut, ATP-hydrolyzing) activity"/>
    <property type="evidence" value="ECO:0007669"/>
    <property type="project" value="UniProtKB-UniRule"/>
</dbReference>
<protein>
    <recommendedName>
        <fullName evidence="14">DNA topoisomerase 2</fullName>
        <ecNumber evidence="14">5.6.2.2</ecNumber>
    </recommendedName>
</protein>
<dbReference type="CDD" id="cd03365">
    <property type="entry name" value="TOPRIM_TopoIIA"/>
    <property type="match status" value="1"/>
</dbReference>
<evidence type="ECO:0000256" key="10">
    <source>
        <dbReference type="ARBA" id="ARBA00023029"/>
    </source>
</evidence>
<dbReference type="Proteomes" id="UP000266841">
    <property type="component" value="Unassembled WGS sequence"/>
</dbReference>
<comment type="subunit">
    <text evidence="14">Homodimer.</text>
</comment>
<dbReference type="OrthoDB" id="276498at2759"/>
<dbReference type="PANTHER" id="PTHR10169:SF38">
    <property type="entry name" value="DNA TOPOISOMERASE 2"/>
    <property type="match status" value="1"/>
</dbReference>
<comment type="function">
    <text evidence="14">Control of topological states of DNA by transient breakage and subsequent rejoining of DNA strands. Topoisomerase II makes double-strand breaks.</text>
</comment>
<dbReference type="PROSITE" id="PS52040">
    <property type="entry name" value="TOPO_IIA"/>
    <property type="match status" value="1"/>
</dbReference>
<dbReference type="GO" id="GO:0006265">
    <property type="term" value="P:DNA topological change"/>
    <property type="evidence" value="ECO:0007669"/>
    <property type="project" value="UniProtKB-UniRule"/>
</dbReference>
<dbReference type="GO" id="GO:0046872">
    <property type="term" value="F:metal ion binding"/>
    <property type="evidence" value="ECO:0007669"/>
    <property type="project" value="UniProtKB-KW"/>
</dbReference>
<dbReference type="PANTHER" id="PTHR10169">
    <property type="entry name" value="DNA TOPOISOMERASE/GYRASE"/>
    <property type="match status" value="1"/>
</dbReference>
<dbReference type="InterPro" id="IPR036890">
    <property type="entry name" value="HATPase_C_sf"/>
</dbReference>
<feature type="compositionally biased region" description="Basic and acidic residues" evidence="15">
    <location>
        <begin position="102"/>
        <end position="117"/>
    </location>
</feature>